<dbReference type="InterPro" id="IPR010921">
    <property type="entry name" value="Trp_repressor/repl_initiator"/>
</dbReference>
<name>A0A2H0KKI7_9BACT</name>
<gene>
    <name evidence="1" type="ORF">COV87_01610</name>
</gene>
<dbReference type="Proteomes" id="UP000229497">
    <property type="component" value="Unassembled WGS sequence"/>
</dbReference>
<evidence type="ECO:0000313" key="2">
    <source>
        <dbReference type="Proteomes" id="UP000229497"/>
    </source>
</evidence>
<dbReference type="AlphaFoldDB" id="A0A2H0KKI7"/>
<comment type="caution">
    <text evidence="1">The sequence shown here is derived from an EMBL/GenBank/DDBJ whole genome shotgun (WGS) entry which is preliminary data.</text>
</comment>
<dbReference type="EMBL" id="PCVK01000045">
    <property type="protein sequence ID" value="PIQ71755.1"/>
    <property type="molecule type" value="Genomic_DNA"/>
</dbReference>
<protein>
    <submittedName>
        <fullName evidence="1">Uncharacterized protein</fullName>
    </submittedName>
</protein>
<dbReference type="Gene3D" id="1.10.1270.10">
    <property type="entry name" value="TrpR-like"/>
    <property type="match status" value="1"/>
</dbReference>
<dbReference type="SUPFAM" id="SSF48295">
    <property type="entry name" value="TrpR-like"/>
    <property type="match status" value="1"/>
</dbReference>
<sequence length="145" mass="16634">MVQLSKRKVKPEIEAKMFRLIFDIVGKQNSSDQFSGVINGLFSPIEKRMVSKRLAIFLLLVKKVEWKTICNILKVSNASVSKCQMILLNNSEIQNAFSLLVSKAEMSIFFDELLLAFFGPGTAYTNWKSGWKRKRELEQKKAELL</sequence>
<dbReference type="GO" id="GO:0043565">
    <property type="term" value="F:sequence-specific DNA binding"/>
    <property type="evidence" value="ECO:0007669"/>
    <property type="project" value="InterPro"/>
</dbReference>
<organism evidence="1 2">
    <name type="scientific">Candidatus Roizmanbacteria bacterium CG11_big_fil_rev_8_21_14_0_20_37_16</name>
    <dbReference type="NCBI Taxonomy" id="1974857"/>
    <lineage>
        <taxon>Bacteria</taxon>
        <taxon>Candidatus Roizmaniibacteriota</taxon>
    </lineage>
</organism>
<dbReference type="InterPro" id="IPR038116">
    <property type="entry name" value="TrpR-like_sf"/>
</dbReference>
<evidence type="ECO:0000313" key="1">
    <source>
        <dbReference type="EMBL" id="PIQ71755.1"/>
    </source>
</evidence>
<accession>A0A2H0KKI7</accession>
<proteinExistence type="predicted"/>
<reference evidence="1 2" key="1">
    <citation type="submission" date="2017-09" db="EMBL/GenBank/DDBJ databases">
        <title>Depth-based differentiation of microbial function through sediment-hosted aquifers and enrichment of novel symbionts in the deep terrestrial subsurface.</title>
        <authorList>
            <person name="Probst A.J."/>
            <person name="Ladd B."/>
            <person name="Jarett J.K."/>
            <person name="Geller-Mcgrath D.E."/>
            <person name="Sieber C.M."/>
            <person name="Emerson J.B."/>
            <person name="Anantharaman K."/>
            <person name="Thomas B.C."/>
            <person name="Malmstrom R."/>
            <person name="Stieglmeier M."/>
            <person name="Klingl A."/>
            <person name="Woyke T."/>
            <person name="Ryan C.M."/>
            <person name="Banfield J.F."/>
        </authorList>
    </citation>
    <scope>NUCLEOTIDE SEQUENCE [LARGE SCALE GENOMIC DNA]</scope>
    <source>
        <strain evidence="1">CG11_big_fil_rev_8_21_14_0_20_37_16</strain>
    </source>
</reference>